<sequence>MADHKALYDNYIIHIQRILVKRIPSFKCLVECAPKYIKHKHSEEMNQKSKKMQMGMIFESEVSNDGIVKVLQHVQQYLPTVGKDEKVKIAEQEIVGERAVNAVKSMANG</sequence>
<keyword evidence="2" id="KW-1185">Reference proteome</keyword>
<protein>
    <submittedName>
        <fullName evidence="1">Uncharacterized protein</fullName>
    </submittedName>
</protein>
<reference evidence="1" key="1">
    <citation type="submission" date="2020-04" db="EMBL/GenBank/DDBJ databases">
        <authorList>
            <person name="Alioto T."/>
            <person name="Alioto T."/>
            <person name="Gomez Garrido J."/>
        </authorList>
    </citation>
    <scope>NUCLEOTIDE SEQUENCE</scope>
    <source>
        <strain evidence="1">A484AB</strain>
    </source>
</reference>
<proteinExistence type="predicted"/>
<dbReference type="OrthoDB" id="6149581at2759"/>
<comment type="caution">
    <text evidence="1">The sequence shown here is derived from an EMBL/GenBank/DDBJ whole genome shotgun (WGS) entry which is preliminary data.</text>
</comment>
<gene>
    <name evidence="1" type="ORF">PACLA_8A031791</name>
</gene>
<dbReference type="EMBL" id="CACRXK020006829">
    <property type="protein sequence ID" value="CAB4010562.1"/>
    <property type="molecule type" value="Genomic_DNA"/>
</dbReference>
<dbReference type="Proteomes" id="UP001152795">
    <property type="component" value="Unassembled WGS sequence"/>
</dbReference>
<accession>A0A6S7IZ28</accession>
<dbReference type="AlphaFoldDB" id="A0A6S7IZ28"/>
<name>A0A6S7IZ28_PARCT</name>
<evidence type="ECO:0000313" key="1">
    <source>
        <dbReference type="EMBL" id="CAB4010562.1"/>
    </source>
</evidence>
<organism evidence="1 2">
    <name type="scientific">Paramuricea clavata</name>
    <name type="common">Red gorgonian</name>
    <name type="synonym">Violescent sea-whip</name>
    <dbReference type="NCBI Taxonomy" id="317549"/>
    <lineage>
        <taxon>Eukaryota</taxon>
        <taxon>Metazoa</taxon>
        <taxon>Cnidaria</taxon>
        <taxon>Anthozoa</taxon>
        <taxon>Octocorallia</taxon>
        <taxon>Malacalcyonacea</taxon>
        <taxon>Plexauridae</taxon>
        <taxon>Paramuricea</taxon>
    </lineage>
</organism>
<evidence type="ECO:0000313" key="2">
    <source>
        <dbReference type="Proteomes" id="UP001152795"/>
    </source>
</evidence>